<sequence length="81" mass="8743">MRADPPPAAGQAGRTVKVELSQHNLAFLLKRQEQENISVTNSISDALALLQILDDTKKEGGRLVALSADDEFIGQVDTQTP</sequence>
<reference evidence="1 2" key="1">
    <citation type="submission" date="2021-05" db="EMBL/GenBank/DDBJ databases">
        <title>Kineosporia and Streptomyces sp. nov. two new marine actinobacteria isolated from Coral.</title>
        <authorList>
            <person name="Buangrab K."/>
            <person name="Sutthacheep M."/>
            <person name="Yeemin T."/>
            <person name="Harunari E."/>
            <person name="Igarashi Y."/>
            <person name="Kanchanasin P."/>
            <person name="Tanasupawat S."/>
            <person name="Phongsopitanun W."/>
        </authorList>
    </citation>
    <scope>NUCLEOTIDE SEQUENCE [LARGE SCALE GENOMIC DNA]</scope>
    <source>
        <strain evidence="1 2">J2-2</strain>
    </source>
</reference>
<dbReference type="EMBL" id="JAHBAY010000009">
    <property type="protein sequence ID" value="MBT0771486.1"/>
    <property type="molecule type" value="Genomic_DNA"/>
</dbReference>
<evidence type="ECO:0000313" key="1">
    <source>
        <dbReference type="EMBL" id="MBT0771486.1"/>
    </source>
</evidence>
<proteinExistence type="predicted"/>
<gene>
    <name evidence="1" type="ORF">KIH74_21290</name>
</gene>
<comment type="caution">
    <text evidence="1">The sequence shown here is derived from an EMBL/GenBank/DDBJ whole genome shotgun (WGS) entry which is preliminary data.</text>
</comment>
<protein>
    <submittedName>
        <fullName evidence="1">Uncharacterized protein</fullName>
    </submittedName>
</protein>
<name>A0ABS5TK78_9ACTN</name>
<keyword evidence="2" id="KW-1185">Reference proteome</keyword>
<dbReference type="Proteomes" id="UP001197247">
    <property type="component" value="Unassembled WGS sequence"/>
</dbReference>
<evidence type="ECO:0000313" key="2">
    <source>
        <dbReference type="Proteomes" id="UP001197247"/>
    </source>
</evidence>
<accession>A0ABS5TK78</accession>
<organism evidence="1 2">
    <name type="scientific">Kineosporia corallincola</name>
    <dbReference type="NCBI Taxonomy" id="2835133"/>
    <lineage>
        <taxon>Bacteria</taxon>
        <taxon>Bacillati</taxon>
        <taxon>Actinomycetota</taxon>
        <taxon>Actinomycetes</taxon>
        <taxon>Kineosporiales</taxon>
        <taxon>Kineosporiaceae</taxon>
        <taxon>Kineosporia</taxon>
    </lineage>
</organism>
<dbReference type="RefSeq" id="WP_214157827.1">
    <property type="nucleotide sequence ID" value="NZ_JAHBAY010000009.1"/>
</dbReference>